<dbReference type="AlphaFoldDB" id="A0A166FI29"/>
<name>A0A166FI29_9EURY</name>
<comment type="caution">
    <text evidence="1">The sequence shown here is derived from an EMBL/GenBank/DDBJ whole genome shotgun (WGS) entry which is preliminary data.</text>
</comment>
<organism evidence="1 2">
    <name type="scientific">Methanobrevibacter filiformis</name>
    <dbReference type="NCBI Taxonomy" id="55758"/>
    <lineage>
        <taxon>Archaea</taxon>
        <taxon>Methanobacteriati</taxon>
        <taxon>Methanobacteriota</taxon>
        <taxon>Methanomada group</taxon>
        <taxon>Methanobacteria</taxon>
        <taxon>Methanobacteriales</taxon>
        <taxon>Methanobacteriaceae</taxon>
        <taxon>Methanobrevibacter</taxon>
    </lineage>
</organism>
<evidence type="ECO:0000313" key="2">
    <source>
        <dbReference type="Proteomes" id="UP000077066"/>
    </source>
</evidence>
<sequence length="122" mass="14093">MKNNKNFGYSYDVLSDAVTINPHNNREYYDTITLDKNIIIDIDKTGFPTVIEILDFSKILDIEKYLLEKSSLNNLQINKDGKNIIIRIIIEVSTPRLDEIKTSNNYSINKGLTELIIEENIK</sequence>
<accession>A0A166FI29</accession>
<gene>
    <name evidence="1" type="ORF">MBFIL_00100</name>
</gene>
<dbReference type="InterPro" id="IPR019270">
    <property type="entry name" value="DUF2283"/>
</dbReference>
<dbReference type="EMBL" id="LWMT01000003">
    <property type="protein sequence ID" value="KZX17695.1"/>
    <property type="molecule type" value="Genomic_DNA"/>
</dbReference>
<protein>
    <recommendedName>
        <fullName evidence="3">DUF2283 domain-containing protein</fullName>
    </recommendedName>
</protein>
<dbReference type="RefSeq" id="WP_066970120.1">
    <property type="nucleotide sequence ID" value="NZ_LWMT01000003.1"/>
</dbReference>
<dbReference type="Pfam" id="PF10049">
    <property type="entry name" value="DUF2283"/>
    <property type="match status" value="1"/>
</dbReference>
<keyword evidence="2" id="KW-1185">Reference proteome</keyword>
<reference evidence="1 2" key="1">
    <citation type="submission" date="2016-04" db="EMBL/GenBank/DDBJ databases">
        <title>Genome sequence of Methanobrevibacter filiformis DSM 11501.</title>
        <authorList>
            <person name="Poehlein A."/>
            <person name="Seedorf H."/>
            <person name="Daniel R."/>
        </authorList>
    </citation>
    <scope>NUCLEOTIDE SEQUENCE [LARGE SCALE GENOMIC DNA]</scope>
    <source>
        <strain evidence="1 2">DSM 11501</strain>
    </source>
</reference>
<dbReference type="STRING" id="55758.MBFIL_00100"/>
<evidence type="ECO:0008006" key="3">
    <source>
        <dbReference type="Google" id="ProtNLM"/>
    </source>
</evidence>
<dbReference type="PATRIC" id="fig|55758.3.peg.12"/>
<dbReference type="Proteomes" id="UP000077066">
    <property type="component" value="Unassembled WGS sequence"/>
</dbReference>
<evidence type="ECO:0000313" key="1">
    <source>
        <dbReference type="EMBL" id="KZX17695.1"/>
    </source>
</evidence>
<proteinExistence type="predicted"/>